<sequence length="268" mass="29348">MRHLLTCFALGLLLTSCDGPAARFDTFAVTRPINLARQLGSEVTLLGLQDTLQLRLNFDPGSGTTLVTRAQDSTVVLEARIFARRGLYYAVEDLKSGCWVHALRIGKGQVQGLATGYKQMEDLSTLVQHGSFPELVRYRSLSDDSIRLRFEARPLRRFYLAELDSFPTYRLAPASSAVAAAKATAATAEPDRPSLYPNPAATTTTLRCATAAPRTVRVYNHTGQLVHTVAALEAYTTIPVQDLPAGTYVVRVTQPAQPAYTTRLLVQH</sequence>
<feature type="chain" id="PRO_5014754089" evidence="1">
    <location>
        <begin position="22"/>
        <end position="268"/>
    </location>
</feature>
<dbReference type="PROSITE" id="PS51257">
    <property type="entry name" value="PROKAR_LIPOPROTEIN"/>
    <property type="match status" value="1"/>
</dbReference>
<dbReference type="EMBL" id="PGFA01000001">
    <property type="protein sequence ID" value="PJJ59642.1"/>
    <property type="molecule type" value="Genomic_DNA"/>
</dbReference>
<dbReference type="Pfam" id="PF18962">
    <property type="entry name" value="Por_Secre_tail"/>
    <property type="match status" value="1"/>
</dbReference>
<evidence type="ECO:0000259" key="2">
    <source>
        <dbReference type="Pfam" id="PF18962"/>
    </source>
</evidence>
<feature type="signal peptide" evidence="1">
    <location>
        <begin position="1"/>
        <end position="21"/>
    </location>
</feature>
<dbReference type="OrthoDB" id="885166at2"/>
<reference evidence="3 4" key="1">
    <citation type="submission" date="2017-11" db="EMBL/GenBank/DDBJ databases">
        <title>Genomic Encyclopedia of Archaeal and Bacterial Type Strains, Phase II (KMG-II): From Individual Species to Whole Genera.</title>
        <authorList>
            <person name="Goeker M."/>
        </authorList>
    </citation>
    <scope>NUCLEOTIDE SEQUENCE [LARGE SCALE GENOMIC DNA]</scope>
    <source>
        <strain evidence="3 4">DSM 11115</strain>
    </source>
</reference>
<evidence type="ECO:0000313" key="3">
    <source>
        <dbReference type="EMBL" id="PJJ59642.1"/>
    </source>
</evidence>
<gene>
    <name evidence="3" type="ORF">CLV45_1063</name>
</gene>
<dbReference type="AlphaFoldDB" id="A0A2M9BNX8"/>
<dbReference type="RefSeq" id="WP_100335347.1">
    <property type="nucleotide sequence ID" value="NZ_PGFA01000001.1"/>
</dbReference>
<protein>
    <submittedName>
        <fullName evidence="3">Putative secreted protein (Por secretion system target)</fullName>
    </submittedName>
</protein>
<comment type="caution">
    <text evidence="3">The sequence shown here is derived from an EMBL/GenBank/DDBJ whole genome shotgun (WGS) entry which is preliminary data.</text>
</comment>
<dbReference type="NCBIfam" id="TIGR04183">
    <property type="entry name" value="Por_Secre_tail"/>
    <property type="match status" value="1"/>
</dbReference>
<name>A0A2M9BNX8_9BACT</name>
<evidence type="ECO:0000256" key="1">
    <source>
        <dbReference type="SAM" id="SignalP"/>
    </source>
</evidence>
<dbReference type="InterPro" id="IPR026444">
    <property type="entry name" value="Secre_tail"/>
</dbReference>
<accession>A0A2M9BNX8</accession>
<proteinExistence type="predicted"/>
<keyword evidence="1" id="KW-0732">Signal</keyword>
<dbReference type="Proteomes" id="UP000228535">
    <property type="component" value="Unassembled WGS sequence"/>
</dbReference>
<organism evidence="3 4">
    <name type="scientific">Hymenobacter chitinivorans DSM 11115</name>
    <dbReference type="NCBI Taxonomy" id="1121954"/>
    <lineage>
        <taxon>Bacteria</taxon>
        <taxon>Pseudomonadati</taxon>
        <taxon>Bacteroidota</taxon>
        <taxon>Cytophagia</taxon>
        <taxon>Cytophagales</taxon>
        <taxon>Hymenobacteraceae</taxon>
        <taxon>Hymenobacter</taxon>
    </lineage>
</organism>
<evidence type="ECO:0000313" key="4">
    <source>
        <dbReference type="Proteomes" id="UP000228535"/>
    </source>
</evidence>
<keyword evidence="4" id="KW-1185">Reference proteome</keyword>
<feature type="domain" description="Secretion system C-terminal sorting" evidence="2">
    <location>
        <begin position="195"/>
        <end position="256"/>
    </location>
</feature>